<keyword evidence="13" id="KW-0539">Nucleus</keyword>
<evidence type="ECO:0000256" key="5">
    <source>
        <dbReference type="ARBA" id="ARBA00022691"/>
    </source>
</evidence>
<dbReference type="Pfam" id="PF13832">
    <property type="entry name" value="zf-HC5HC2H_2"/>
    <property type="match status" value="1"/>
</dbReference>
<protein>
    <recommendedName>
        <fullName evidence="19">Histone-lysine N-methyltransferase</fullName>
    </recommendedName>
</protein>
<reference evidence="18" key="1">
    <citation type="submission" date="2014-03" db="EMBL/GenBank/DDBJ databases">
        <authorList>
            <person name="Aksoy S."/>
            <person name="Warren W."/>
            <person name="Wilson R.K."/>
        </authorList>
    </citation>
    <scope>NUCLEOTIDE SEQUENCE [LARGE SCALE GENOMIC DNA]</scope>
    <source>
        <strain evidence="18">IAEA</strain>
    </source>
</reference>
<feature type="compositionally biased region" description="Low complexity" evidence="14">
    <location>
        <begin position="1275"/>
        <end position="1298"/>
    </location>
</feature>
<keyword evidence="2" id="KW-0597">Phosphoprotein</keyword>
<feature type="region of interest" description="Disordered" evidence="14">
    <location>
        <begin position="1328"/>
        <end position="1393"/>
    </location>
</feature>
<feature type="compositionally biased region" description="Low complexity" evidence="14">
    <location>
        <begin position="983"/>
        <end position="1002"/>
    </location>
</feature>
<sequence>MLENMSYQSDSEAFKISASAVKRQGNDLQCDDEVKKFKLEKSANAVLIPVTQAQTIICNNIFNTSSLGNKKNFKSRKQAIETSNVSSGYHLLLDETTLSEESTESICTKNFSSVNSDELMMIRKQGNIKDSTCGINVDFTGDERVMHAEGEKSLTSSSLINNLNSKTPVKRLHLGMAETKKALGDGIDVKVISNEQSGKVSVVNDKKNDQTLLSATSGATTPQNTFTYSRVCTVSNVTTGTTVDHLSMKSLQGAVKNQSLMVTSKKIPPEVTQTQTTAKVSIGNTTISVPLLKPMNPTQIIQANTSASTEATKSVLHTLQAGSGPSAQFSKILNIKRGQKVTHPTYLSLAQVQIKPITQAKIVQAKVVSKKIPPHMQAIQNTKTSLIQQISGVVTITSSKQDQTSQLQQQRSINQILPSTLNKPQLSFVKEISSGTVIKTTEDIKSSVSSATNSTEQVTATSGTSILTNDSSIKVIEKQLPKIIAGGKEETSSVVATDFLPANVKLIHTTAAGHLNTSNIRSSLTAQIEQIDQNINQQQQNQQRINIGPTISIVRQNSPQLVTTSSSAPTVSLGVSDTMCTQQKVILTKSQFGNNTSSPTIATSVSNLNSMAIPRNISLMLAKSSASQPVITGAKNSLCVTTSATKANSTRLNLNVNYSVPNSSSAIFTQTDTDVGSSTEPIAQAQDNSGSSQSRKIIQVIPGSLFSGSDNSFVQISKAKLDQPDEDKKKQLDGSSVEHFSQQQMQHAQQQQQTQTLHLQTQAFPQSQQSSPQQQMQHQQNQTTQQIQLQIQQQPHNNQQHSQNQQQQQQSALKQIQTMQNHSRQQQVQQQRQQLLHKHQIQQQIQKPQQQQQQQHSSQLTEIRKQENSNNKPCSENPNETDKLPHQSLSYTANSNTVNNMESNVPSKVEESNNVLLKQLLQNSNIAPANSQNSMTSGNNTSRSSATANLPARKVINVRAPSLGLVSSLEAQLARPVIPPVPASEANSNTSGSSNAVSVSSNQEINKAHGQETSPSVTSPISITCSMPGNSSFITSITKSMTQDSSGGDKPKVSSTLISKETSFVSKPSLKLEKSDHSEQNLDMFALSQINDNQKAATELTSNSSHVPNQTYKMFAENALQNTDVTKVQASYQDVKKPPEQVVVTKSQQMHQNHQVVSSQQYNTLTKGSNLTAMVQNRDNRSIDDKKSHPTSATGVNSQILAVTNSNTFLAKTITEDDLNNSNSHKQMECLTNSPQVQNQGTVQFQTESKVIKIEKDNSTKLTDAGDMQTVQLQHQQNMMQHQQGTTTSAQSNATASNVMPPNPTHSTTSLVTDYSPTLTASSNKMHQFANTQGDQTPSKDVEIRRKRKREQQKQRRQVCSNAKDTNANTSNTFAFNSNPVSSKKRSRKSHKLEEDYDSFIDNLLLHMRQMQPLQVLEPHLSVNYDVCKIYGWKNSPRSADNKSPVKDNRQTEKVNILQRELQGEYGSAYLPNKVPFYDSINFNYQDNKDDLNSSTIQNNYYDQEFSSFTYKTESEKLSACIKLCRERSVDTSEIVCNRRTIPMEPVKAMRLNMLQQETFPGLILMSSTQQRMGRMSPVIPFVSSMALITKRKKIPLKSQENENLNGVSTKEDDLDSKHELKNDVNTQTVILSLPSSSAERILDVLKNLANILQITAPITYRVLENNSALDTQRIVEHTPLTMSNRKQLSKYLSIQDILNGKCKMCRNCGKAIKNRCYRSSNDNTRTSLHSILVQPTQQRYFCTKLCYVQFRWCSEKKTPYNKAILGNYDDQCATIAGRKASLKSLLDCRPNALSEITSEKPKAKKICFRYFNSKCFQPTNSIKKMSEKEIRDLLFKMDITMSVNTANAAIGDQGSYAPLEDRRQCVLCSQIGDGVTDGPSRLLNFDVDKWVHLNCALWSAEVYETVSGGLMNFQVALQIGLNQICNTCQQLGATIKCYKSRCGAIYHLPCAIRDQCVFYQNKTIHCQVHASRNDKDKELNNLTVQRRVYVERDENRQVAAILHHSELMNLLRVGSLIFLNVGQLLPHQLEAFHTANFIYPIGYKIVRFYWSMRRPNKRCRYICSIAELKGHPEFRIIVQEPLEPDIELRDVSPKAVWQKVLQSVAEIRKAHNLVKLCPEYITGEDLFGLTEPSIVRIIESLPGVETLTNYRFKYGRNPLLDLPLALNPSGAARTEPKLRQLMGWKKPHTQRTCSAFNFMGHQSIPSVTAAGEATCPYSKQFVHSKSSQYKKMKQEWRNNVYLARSKIQGLGLYAARDMEKHTMIIEYIGEVIRTEVSEIREKQYEARNRGIYMFRLDEDRVVDATLCGGLARYINHSCNPNCVTEIVEVDRELRIIIFAKRRINRGEERPKDELAVVFEDGKTGGEAFEENLKILREMTEEEILKEKQTLKESLDPSINCIIK</sequence>
<evidence type="ECO:0000256" key="9">
    <source>
        <dbReference type="ARBA" id="ARBA00022833"/>
    </source>
</evidence>
<dbReference type="PROSITE" id="PS51542">
    <property type="entry name" value="FYRN"/>
    <property type="match status" value="1"/>
</dbReference>
<feature type="compositionally biased region" description="Low complexity" evidence="14">
    <location>
        <begin position="1013"/>
        <end position="1022"/>
    </location>
</feature>
<keyword evidence="11" id="KW-0805">Transcription regulation</keyword>
<dbReference type="Gene3D" id="3.30.40.10">
    <property type="entry name" value="Zinc/RING finger domain, C3HC4 (zinc finger)"/>
    <property type="match status" value="1"/>
</dbReference>
<feature type="domain" description="PHD-type" evidence="16">
    <location>
        <begin position="1863"/>
        <end position="1971"/>
    </location>
</feature>
<dbReference type="PROSITE" id="PS51543">
    <property type="entry name" value="FYRC"/>
    <property type="match status" value="1"/>
</dbReference>
<evidence type="ECO:0000313" key="17">
    <source>
        <dbReference type="EnsemblMetazoa" id="GPAI026359-PA"/>
    </source>
</evidence>
<comment type="subcellular location">
    <subcellularLocation>
        <location evidence="1">Nucleus</location>
    </subcellularLocation>
</comment>
<feature type="compositionally biased region" description="Basic residues" evidence="14">
    <location>
        <begin position="1345"/>
        <end position="1357"/>
    </location>
</feature>
<evidence type="ECO:0000256" key="8">
    <source>
        <dbReference type="ARBA" id="ARBA00022771"/>
    </source>
</evidence>
<dbReference type="PANTHER" id="PTHR45888:SF6">
    <property type="entry name" value="HL01030P-RELATED"/>
    <property type="match status" value="1"/>
</dbReference>
<feature type="region of interest" description="Disordered" evidence="14">
    <location>
        <begin position="980"/>
        <end position="1022"/>
    </location>
</feature>
<dbReference type="GO" id="GO:0098687">
    <property type="term" value="C:chromosomal region"/>
    <property type="evidence" value="ECO:0007669"/>
    <property type="project" value="UniProtKB-ARBA"/>
</dbReference>
<dbReference type="SMART" id="SM00317">
    <property type="entry name" value="SET"/>
    <property type="match status" value="1"/>
</dbReference>
<dbReference type="InterPro" id="IPR001214">
    <property type="entry name" value="SET_dom"/>
</dbReference>
<keyword evidence="9" id="KW-0862">Zinc</keyword>
<dbReference type="CDD" id="cd15666">
    <property type="entry name" value="ePHD2_KMT2C_like"/>
    <property type="match status" value="1"/>
</dbReference>
<feature type="domain" description="SET" evidence="15">
    <location>
        <begin position="2239"/>
        <end position="2355"/>
    </location>
</feature>
<dbReference type="Gene3D" id="3.30.160.360">
    <property type="match status" value="1"/>
</dbReference>
<dbReference type="GO" id="GO:0042800">
    <property type="term" value="F:histone H3K4 methyltransferase activity"/>
    <property type="evidence" value="ECO:0007669"/>
    <property type="project" value="TreeGrafter"/>
</dbReference>
<keyword evidence="8" id="KW-0863">Zinc-finger</keyword>
<feature type="compositionally biased region" description="Basic and acidic residues" evidence="14">
    <location>
        <begin position="719"/>
        <end position="732"/>
    </location>
</feature>
<dbReference type="InterPro" id="IPR003888">
    <property type="entry name" value="FYrich_N"/>
</dbReference>
<name>A0A1A9ZVJ4_GLOPL</name>
<feature type="region of interest" description="Disordered" evidence="14">
    <location>
        <begin position="928"/>
        <end position="948"/>
    </location>
</feature>
<dbReference type="GO" id="GO:0008270">
    <property type="term" value="F:zinc ion binding"/>
    <property type="evidence" value="ECO:0007669"/>
    <property type="project" value="UniProtKB-KW"/>
</dbReference>
<evidence type="ECO:0000256" key="6">
    <source>
        <dbReference type="ARBA" id="ARBA00022723"/>
    </source>
</evidence>
<dbReference type="GO" id="GO:0044666">
    <property type="term" value="C:MLL3/4 complex"/>
    <property type="evidence" value="ECO:0007669"/>
    <property type="project" value="TreeGrafter"/>
</dbReference>
<organism evidence="17 18">
    <name type="scientific">Glossina pallidipes</name>
    <name type="common">Tsetse fly</name>
    <dbReference type="NCBI Taxonomy" id="7398"/>
    <lineage>
        <taxon>Eukaryota</taxon>
        <taxon>Metazoa</taxon>
        <taxon>Ecdysozoa</taxon>
        <taxon>Arthropoda</taxon>
        <taxon>Hexapoda</taxon>
        <taxon>Insecta</taxon>
        <taxon>Pterygota</taxon>
        <taxon>Neoptera</taxon>
        <taxon>Endopterygota</taxon>
        <taxon>Diptera</taxon>
        <taxon>Brachycera</taxon>
        <taxon>Muscomorpha</taxon>
        <taxon>Hippoboscoidea</taxon>
        <taxon>Glossinidae</taxon>
        <taxon>Glossina</taxon>
    </lineage>
</organism>
<dbReference type="Gene3D" id="2.170.270.10">
    <property type="entry name" value="SET domain"/>
    <property type="match status" value="1"/>
</dbReference>
<evidence type="ECO:0000259" key="15">
    <source>
        <dbReference type="PROSITE" id="PS50280"/>
    </source>
</evidence>
<keyword evidence="4" id="KW-0808">Transferase</keyword>
<dbReference type="GO" id="GO:0005700">
    <property type="term" value="C:polytene chromosome"/>
    <property type="evidence" value="ECO:0007669"/>
    <property type="project" value="UniProtKB-ARBA"/>
</dbReference>
<feature type="compositionally biased region" description="Low complexity" evidence="14">
    <location>
        <begin position="742"/>
        <end position="834"/>
    </location>
</feature>
<reference evidence="17" key="2">
    <citation type="submission" date="2020-05" db="UniProtKB">
        <authorList>
            <consortium name="EnsemblMetazoa"/>
        </authorList>
    </citation>
    <scope>IDENTIFICATION</scope>
    <source>
        <strain evidence="17">IAEA</strain>
    </source>
</reference>
<evidence type="ECO:0000256" key="3">
    <source>
        <dbReference type="ARBA" id="ARBA00022603"/>
    </source>
</evidence>
<dbReference type="GO" id="GO:0045944">
    <property type="term" value="P:positive regulation of transcription by RNA polymerase II"/>
    <property type="evidence" value="ECO:0007669"/>
    <property type="project" value="TreeGrafter"/>
</dbReference>
<dbReference type="SMART" id="SM00541">
    <property type="entry name" value="FYRN"/>
    <property type="match status" value="1"/>
</dbReference>
<evidence type="ECO:0000256" key="4">
    <source>
        <dbReference type="ARBA" id="ARBA00022679"/>
    </source>
</evidence>
<dbReference type="FunFam" id="3.30.160.360:FF:000001">
    <property type="entry name" value="Histone-lysine N-methyltransferase"/>
    <property type="match status" value="1"/>
</dbReference>
<feature type="region of interest" description="Disordered" evidence="14">
    <location>
        <begin position="719"/>
        <end position="887"/>
    </location>
</feature>
<dbReference type="VEuPathDB" id="VectorBase:GPAI026359"/>
<evidence type="ECO:0000313" key="18">
    <source>
        <dbReference type="Proteomes" id="UP000092445"/>
    </source>
</evidence>
<dbReference type="GO" id="GO:0003713">
    <property type="term" value="F:transcription coactivator activity"/>
    <property type="evidence" value="ECO:0007669"/>
    <property type="project" value="TreeGrafter"/>
</dbReference>
<feature type="compositionally biased region" description="Low complexity" evidence="14">
    <location>
        <begin position="1366"/>
        <end position="1379"/>
    </location>
</feature>
<dbReference type="InterPro" id="IPR013930">
    <property type="entry name" value="RPAP1_N"/>
</dbReference>
<dbReference type="FunFam" id="3.30.40.10:FF:000002">
    <property type="entry name" value="Histone-lysine N-methyltransferase"/>
    <property type="match status" value="1"/>
</dbReference>
<feature type="compositionally biased region" description="Polar residues" evidence="14">
    <location>
        <begin position="868"/>
        <end position="878"/>
    </location>
</feature>
<keyword evidence="10" id="KW-0156">Chromatin regulator</keyword>
<dbReference type="InterPro" id="IPR046341">
    <property type="entry name" value="SET_dom_sf"/>
</dbReference>
<evidence type="ECO:0000256" key="2">
    <source>
        <dbReference type="ARBA" id="ARBA00022553"/>
    </source>
</evidence>
<dbReference type="EnsemblMetazoa" id="GPAI026359-RA">
    <property type="protein sequence ID" value="GPAI026359-PA"/>
    <property type="gene ID" value="GPAI026359"/>
</dbReference>
<dbReference type="Pfam" id="PF08621">
    <property type="entry name" value="RPAP1_N"/>
    <property type="match status" value="1"/>
</dbReference>
<keyword evidence="7" id="KW-0677">Repeat</keyword>
<keyword evidence="5" id="KW-0949">S-adenosyl-L-methionine</keyword>
<dbReference type="Proteomes" id="UP000092445">
    <property type="component" value="Unassembled WGS sequence"/>
</dbReference>
<dbReference type="Pfam" id="PF00856">
    <property type="entry name" value="SET"/>
    <property type="match status" value="1"/>
</dbReference>
<keyword evidence="18" id="KW-1185">Reference proteome</keyword>
<dbReference type="GO" id="GO:0032259">
    <property type="term" value="P:methylation"/>
    <property type="evidence" value="ECO:0007669"/>
    <property type="project" value="UniProtKB-KW"/>
</dbReference>
<keyword evidence="3" id="KW-0489">Methyltransferase</keyword>
<evidence type="ECO:0000256" key="12">
    <source>
        <dbReference type="ARBA" id="ARBA00023163"/>
    </source>
</evidence>
<evidence type="ECO:0008006" key="19">
    <source>
        <dbReference type="Google" id="ProtNLM"/>
    </source>
</evidence>
<dbReference type="SMART" id="SM00542">
    <property type="entry name" value="FYRC"/>
    <property type="match status" value="1"/>
</dbReference>
<keyword evidence="6" id="KW-0479">Metal-binding</keyword>
<evidence type="ECO:0000256" key="14">
    <source>
        <dbReference type="SAM" id="MobiDB-lite"/>
    </source>
</evidence>
<dbReference type="PROSITE" id="PS50280">
    <property type="entry name" value="SET"/>
    <property type="match status" value="1"/>
</dbReference>
<evidence type="ECO:0000259" key="16">
    <source>
        <dbReference type="PROSITE" id="PS51805"/>
    </source>
</evidence>
<evidence type="ECO:0000256" key="13">
    <source>
        <dbReference type="ARBA" id="ARBA00023242"/>
    </source>
</evidence>
<feature type="region of interest" description="Disordered" evidence="14">
    <location>
        <begin position="669"/>
        <end position="694"/>
    </location>
</feature>
<dbReference type="InterPro" id="IPR013083">
    <property type="entry name" value="Znf_RING/FYVE/PHD"/>
</dbReference>
<dbReference type="PANTHER" id="PTHR45888">
    <property type="entry name" value="HL01030P-RELATED"/>
    <property type="match status" value="1"/>
</dbReference>
<evidence type="ECO:0000256" key="10">
    <source>
        <dbReference type="ARBA" id="ARBA00022853"/>
    </source>
</evidence>
<dbReference type="PROSITE" id="PS51805">
    <property type="entry name" value="EPHD"/>
    <property type="match status" value="1"/>
</dbReference>
<keyword evidence="12" id="KW-0804">Transcription</keyword>
<feature type="compositionally biased region" description="Polar residues" evidence="14">
    <location>
        <begin position="1328"/>
        <end position="1337"/>
    </location>
</feature>
<feature type="compositionally biased region" description="Low complexity" evidence="14">
    <location>
        <begin position="841"/>
        <end position="859"/>
    </location>
</feature>
<feature type="region of interest" description="Disordered" evidence="14">
    <location>
        <begin position="1275"/>
        <end position="1313"/>
    </location>
</feature>
<dbReference type="Pfam" id="PF05964">
    <property type="entry name" value="FYRN"/>
    <property type="match status" value="1"/>
</dbReference>
<accession>A0A1A9ZVJ4</accession>
<dbReference type="InterPro" id="IPR003889">
    <property type="entry name" value="FYrich_C"/>
</dbReference>
<dbReference type="SUPFAM" id="SSF82199">
    <property type="entry name" value="SET domain"/>
    <property type="match status" value="1"/>
</dbReference>
<dbReference type="InterPro" id="IPR034732">
    <property type="entry name" value="EPHD"/>
</dbReference>
<evidence type="ECO:0000256" key="1">
    <source>
        <dbReference type="ARBA" id="ARBA00004123"/>
    </source>
</evidence>
<dbReference type="STRING" id="7398.A0A1A9ZVJ4"/>
<evidence type="ECO:0000256" key="7">
    <source>
        <dbReference type="ARBA" id="ARBA00022737"/>
    </source>
</evidence>
<proteinExistence type="predicted"/>
<dbReference type="Pfam" id="PF05965">
    <property type="entry name" value="FYRC"/>
    <property type="match status" value="1"/>
</dbReference>
<evidence type="ECO:0000256" key="11">
    <source>
        <dbReference type="ARBA" id="ARBA00023015"/>
    </source>
</evidence>